<dbReference type="SUPFAM" id="SSF53448">
    <property type="entry name" value="Nucleotide-diphospho-sugar transferases"/>
    <property type="match status" value="1"/>
</dbReference>
<keyword evidence="3" id="KW-0479">Metal-binding</keyword>
<keyword evidence="4" id="KW-1133">Transmembrane helix</keyword>
<evidence type="ECO:0000256" key="2">
    <source>
        <dbReference type="ARBA" id="ARBA00022679"/>
    </source>
</evidence>
<dbReference type="AlphaFoldDB" id="A0A0F3QIK5"/>
<keyword evidence="4" id="KW-0812">Transmembrane</keyword>
<dbReference type="InterPro" id="IPR050748">
    <property type="entry name" value="Glycosyltrans_8_dom-fam"/>
</dbReference>
<dbReference type="GO" id="GO:0046872">
    <property type="term" value="F:metal ion binding"/>
    <property type="evidence" value="ECO:0007669"/>
    <property type="project" value="UniProtKB-KW"/>
</dbReference>
<dbReference type="PANTHER" id="PTHR13778:SF47">
    <property type="entry name" value="LIPOPOLYSACCHARIDE 1,3-GALACTOSYLTRANSFERASE"/>
    <property type="match status" value="1"/>
</dbReference>
<dbReference type="EMBL" id="LAOJ01000001">
    <property type="protein sequence ID" value="KJV91991.1"/>
    <property type="molecule type" value="Genomic_DNA"/>
</dbReference>
<proteinExistence type="predicted"/>
<evidence type="ECO:0000313" key="5">
    <source>
        <dbReference type="EMBL" id="KJV91991.1"/>
    </source>
</evidence>
<keyword evidence="4" id="KW-0472">Membrane</keyword>
<dbReference type="PATRIC" id="fig|1359194.3.peg.620"/>
<gene>
    <name evidence="5" type="ORF">RBEMOGI_0609</name>
</gene>
<evidence type="ECO:0000256" key="1">
    <source>
        <dbReference type="ARBA" id="ARBA00022676"/>
    </source>
</evidence>
<dbReference type="RefSeq" id="WP_045799670.1">
    <property type="nucleotide sequence ID" value="NZ_LAOJ01000001.1"/>
</dbReference>
<keyword evidence="1" id="KW-0328">Glycosyltransferase</keyword>
<name>A0A0F3QIK5_RICBE</name>
<dbReference type="Proteomes" id="UP000033689">
    <property type="component" value="Unassembled WGS sequence"/>
</dbReference>
<dbReference type="STRING" id="33990.A3306_06110"/>
<dbReference type="InterPro" id="IPR029044">
    <property type="entry name" value="Nucleotide-diphossugar_trans"/>
</dbReference>
<comment type="caution">
    <text evidence="5">The sequence shown here is derived from an EMBL/GenBank/DDBJ whole genome shotgun (WGS) entry which is preliminary data.</text>
</comment>
<sequence length="530" mass="62289">MFKKRSKKNIFATIKIPLLLLLILIMFIVVIGFFTSNHKMHSENYCIRDISTYSYQKLYSIMREDLFNFDSALEQLKDKPLSVKDKVKLEKICTFKIEDGKVRLEVAKGYDCLLQLYAGEDATLVEKYKAIKNGSYGLNTLYTKNAAINLAKLIISGYEKEVKKHLNIKNDSDLIKYFSGYTEDEIAVLNDLISLNIAELTARCLYRLSMIHLLGRPSLNEQDIKLDYKLAIEEIQSVIKLTGIKQDNTLDIALIINDKFARHAATVIASSLINSDIDSFYKFHIVMNPNDSLTEESMEKLASMKHIRDYSIDFIPFPENVLDLNLANEKIEFSDMWPPLVMYRLYFDQVFPNLESILYLDADIIVLRDLNSFKKLDMSNYIVAGSMDTALTYCTLKVEEECNRKINNFYKNSGIVFLNLQNMREKQAKNMVLDAMHNSKCSFAYPDQDLLNIAFHNYIYPLSMRWNFYTYFIDRDNYFSYFIMHYAGKKKPWNNEEIKWTKDILEKYQEIEKYYWRYREFTPWGNKDFN</sequence>
<dbReference type="Pfam" id="PF01501">
    <property type="entry name" value="Glyco_transf_8"/>
    <property type="match status" value="1"/>
</dbReference>
<dbReference type="InterPro" id="IPR002495">
    <property type="entry name" value="Glyco_trans_8"/>
</dbReference>
<evidence type="ECO:0000313" key="6">
    <source>
        <dbReference type="Proteomes" id="UP000033689"/>
    </source>
</evidence>
<dbReference type="GO" id="GO:0016757">
    <property type="term" value="F:glycosyltransferase activity"/>
    <property type="evidence" value="ECO:0007669"/>
    <property type="project" value="UniProtKB-KW"/>
</dbReference>
<reference evidence="5 6" key="1">
    <citation type="submission" date="2015-02" db="EMBL/GenBank/DDBJ databases">
        <title>Genome Sequencing of Rickettsiales.</title>
        <authorList>
            <person name="Daugherty S.C."/>
            <person name="Su Q."/>
            <person name="Abolude K."/>
            <person name="Beier-Sexton M."/>
            <person name="Carlyon J.A."/>
            <person name="Carter R."/>
            <person name="Day N.P."/>
            <person name="Dumler S.J."/>
            <person name="Dyachenko V."/>
            <person name="Godinez A."/>
            <person name="Kurtti T.J."/>
            <person name="Lichay M."/>
            <person name="Mullins K.E."/>
            <person name="Ott S."/>
            <person name="Pappas-Brown V."/>
            <person name="Paris D.H."/>
            <person name="Patel P."/>
            <person name="Richards A.L."/>
            <person name="Sadzewicz L."/>
            <person name="Sears K."/>
            <person name="Seidman D."/>
            <person name="Sengamalay N."/>
            <person name="Stenos J."/>
            <person name="Tallon L.J."/>
            <person name="Vincent G."/>
            <person name="Fraser C.M."/>
            <person name="Munderloh U."/>
            <person name="Dunning-Hotopp J.C."/>
        </authorList>
    </citation>
    <scope>NUCLEOTIDE SEQUENCE [LARGE SCALE GENOMIC DNA]</scope>
    <source>
        <strain evidence="5 6">RML Mogi</strain>
    </source>
</reference>
<organism evidence="5 6">
    <name type="scientific">Rickettsia bellii str. RML Mogi</name>
    <dbReference type="NCBI Taxonomy" id="1359194"/>
    <lineage>
        <taxon>Bacteria</taxon>
        <taxon>Pseudomonadati</taxon>
        <taxon>Pseudomonadota</taxon>
        <taxon>Alphaproteobacteria</taxon>
        <taxon>Rickettsiales</taxon>
        <taxon>Rickettsiaceae</taxon>
        <taxon>Rickettsieae</taxon>
        <taxon>Rickettsia</taxon>
        <taxon>belli group</taxon>
    </lineage>
</organism>
<accession>A0A0F3QIK5</accession>
<protein>
    <submittedName>
        <fullName evidence="5">Glycosyl transferase 8 family protein</fullName>
    </submittedName>
</protein>
<feature type="transmembrane region" description="Helical" evidence="4">
    <location>
        <begin position="12"/>
        <end position="34"/>
    </location>
</feature>
<dbReference type="PANTHER" id="PTHR13778">
    <property type="entry name" value="GLYCOSYLTRANSFERASE 8 DOMAIN-CONTAINING PROTEIN"/>
    <property type="match status" value="1"/>
</dbReference>
<evidence type="ECO:0000256" key="3">
    <source>
        <dbReference type="ARBA" id="ARBA00022723"/>
    </source>
</evidence>
<dbReference type="Gene3D" id="3.90.550.10">
    <property type="entry name" value="Spore Coat Polysaccharide Biosynthesis Protein SpsA, Chain A"/>
    <property type="match status" value="1"/>
</dbReference>
<keyword evidence="2 5" id="KW-0808">Transferase</keyword>
<dbReference type="CDD" id="cd04194">
    <property type="entry name" value="GT8_A4GalT_like"/>
    <property type="match status" value="1"/>
</dbReference>
<evidence type="ECO:0000256" key="4">
    <source>
        <dbReference type="SAM" id="Phobius"/>
    </source>
</evidence>